<proteinExistence type="predicted"/>
<dbReference type="InterPro" id="IPR037171">
    <property type="entry name" value="NagB/RpiA_transferase-like"/>
</dbReference>
<dbReference type="EMBL" id="JAAVUN010000002">
    <property type="protein sequence ID" value="NKE08813.1"/>
    <property type="molecule type" value="Genomic_DNA"/>
</dbReference>
<dbReference type="Proteomes" id="UP000521379">
    <property type="component" value="Unassembled WGS sequence"/>
</dbReference>
<protein>
    <submittedName>
        <fullName evidence="4">6-phosphogluconolactonase</fullName>
    </submittedName>
</protein>
<evidence type="ECO:0000256" key="1">
    <source>
        <dbReference type="ARBA" id="ARBA00004921"/>
    </source>
</evidence>
<feature type="region of interest" description="Disordered" evidence="2">
    <location>
        <begin position="1"/>
        <end position="22"/>
    </location>
</feature>
<reference evidence="4 5" key="1">
    <citation type="submission" date="2020-02" db="EMBL/GenBank/DDBJ databases">
        <authorList>
            <person name="Sun Q."/>
        </authorList>
    </citation>
    <scope>NUCLEOTIDE SEQUENCE [LARGE SCALE GENOMIC DNA]</scope>
    <source>
        <strain evidence="4 5">YIM 13062</strain>
    </source>
</reference>
<evidence type="ECO:0000313" key="5">
    <source>
        <dbReference type="Proteomes" id="UP000521379"/>
    </source>
</evidence>
<evidence type="ECO:0000256" key="2">
    <source>
        <dbReference type="SAM" id="MobiDB-lite"/>
    </source>
</evidence>
<name>A0A846TK18_9MICC</name>
<comment type="pathway">
    <text evidence="1">Carbohydrate degradation.</text>
</comment>
<dbReference type="Gene3D" id="3.40.50.1360">
    <property type="match status" value="1"/>
</dbReference>
<dbReference type="InterPro" id="IPR039104">
    <property type="entry name" value="6PGL"/>
</dbReference>
<dbReference type="PANTHER" id="PTHR11054">
    <property type="entry name" value="6-PHOSPHOGLUCONOLACTONASE"/>
    <property type="match status" value="1"/>
</dbReference>
<dbReference type="PANTHER" id="PTHR11054:SF0">
    <property type="entry name" value="6-PHOSPHOGLUCONOLACTONASE"/>
    <property type="match status" value="1"/>
</dbReference>
<keyword evidence="5" id="KW-1185">Reference proteome</keyword>
<evidence type="ECO:0000259" key="3">
    <source>
        <dbReference type="Pfam" id="PF01182"/>
    </source>
</evidence>
<organism evidence="4 5">
    <name type="scientific">Kocuria subflava</name>
    <dbReference type="NCBI Taxonomy" id="1736139"/>
    <lineage>
        <taxon>Bacteria</taxon>
        <taxon>Bacillati</taxon>
        <taxon>Actinomycetota</taxon>
        <taxon>Actinomycetes</taxon>
        <taxon>Micrococcales</taxon>
        <taxon>Micrococcaceae</taxon>
        <taxon>Kocuria</taxon>
    </lineage>
</organism>
<evidence type="ECO:0000313" key="4">
    <source>
        <dbReference type="EMBL" id="NKE08813.1"/>
    </source>
</evidence>
<gene>
    <name evidence="4" type="ORF">GTW58_02385</name>
</gene>
<sequence length="285" mass="30150">MKALPEHPEGVQPEGVHPEGVNAEGVQPDVVREQTTALLVEHVAARVNQVLVEAQEDRGRASLALTGGPLVITAIQALAASTRTAEFVPDWSCVDLWWCEEYFLPQEHPQRNAQRAAAASENFMLLSQVPPENVHVIGDSDQFFTAEDAAADYLAELKAAADADGNGGEFPIVDIALLGVGAHQPVAAQMSGSTGAQALDLDRLPEPGRMHEATVVVCGSHQEPSPLIAMTLPLISTSHHLWMLASDAQEVAAAQQLVRNTTAGGSQGLGVSGQFSTVLFTTSED</sequence>
<dbReference type="AlphaFoldDB" id="A0A846TK18"/>
<dbReference type="RefSeq" id="WP_157980493.1">
    <property type="nucleotide sequence ID" value="NZ_JAAVUN010000002.1"/>
</dbReference>
<feature type="domain" description="Glucosamine/galactosamine-6-phosphate isomerase" evidence="3">
    <location>
        <begin position="36"/>
        <end position="259"/>
    </location>
</feature>
<dbReference type="InterPro" id="IPR006148">
    <property type="entry name" value="Glc/Gal-6P_isomerase"/>
</dbReference>
<accession>A0A846TK18</accession>
<dbReference type="GO" id="GO:0005975">
    <property type="term" value="P:carbohydrate metabolic process"/>
    <property type="evidence" value="ECO:0007669"/>
    <property type="project" value="InterPro"/>
</dbReference>
<dbReference type="SUPFAM" id="SSF100950">
    <property type="entry name" value="NagB/RpiA/CoA transferase-like"/>
    <property type="match status" value="1"/>
</dbReference>
<comment type="caution">
    <text evidence="4">The sequence shown here is derived from an EMBL/GenBank/DDBJ whole genome shotgun (WGS) entry which is preliminary data.</text>
</comment>
<dbReference type="Pfam" id="PF01182">
    <property type="entry name" value="Glucosamine_iso"/>
    <property type="match status" value="1"/>
</dbReference>